<reference evidence="2" key="1">
    <citation type="submission" date="2020-06" db="EMBL/GenBank/DDBJ databases">
        <title>WGS assembly of Ceratodon purpureus strain R40.</title>
        <authorList>
            <person name="Carey S.B."/>
            <person name="Jenkins J."/>
            <person name="Shu S."/>
            <person name="Lovell J.T."/>
            <person name="Sreedasyam A."/>
            <person name="Maumus F."/>
            <person name="Tiley G.P."/>
            <person name="Fernandez-Pozo N."/>
            <person name="Barry K."/>
            <person name="Chen C."/>
            <person name="Wang M."/>
            <person name="Lipzen A."/>
            <person name="Daum C."/>
            <person name="Saski C.A."/>
            <person name="Payton A.C."/>
            <person name="Mcbreen J.C."/>
            <person name="Conrad R.E."/>
            <person name="Kollar L.M."/>
            <person name="Olsson S."/>
            <person name="Huttunen S."/>
            <person name="Landis J.B."/>
            <person name="Wickett N.J."/>
            <person name="Johnson M.G."/>
            <person name="Rensing S.A."/>
            <person name="Grimwood J."/>
            <person name="Schmutz J."/>
            <person name="Mcdaniel S.F."/>
        </authorList>
    </citation>
    <scope>NUCLEOTIDE SEQUENCE</scope>
    <source>
        <strain evidence="2">R40</strain>
    </source>
</reference>
<accession>A0A8T0IXF2</accession>
<keyword evidence="3" id="KW-1185">Reference proteome</keyword>
<protein>
    <submittedName>
        <fullName evidence="2">Uncharacterized protein</fullName>
    </submittedName>
</protein>
<feature type="signal peptide" evidence="1">
    <location>
        <begin position="1"/>
        <end position="22"/>
    </location>
</feature>
<evidence type="ECO:0000313" key="3">
    <source>
        <dbReference type="Proteomes" id="UP000822688"/>
    </source>
</evidence>
<name>A0A8T0IXF2_CERPU</name>
<dbReference type="EMBL" id="CM026422">
    <property type="protein sequence ID" value="KAG0587418.1"/>
    <property type="molecule type" value="Genomic_DNA"/>
</dbReference>
<gene>
    <name evidence="2" type="ORF">KC19_2G162900</name>
</gene>
<evidence type="ECO:0000313" key="2">
    <source>
        <dbReference type="EMBL" id="KAG0587418.1"/>
    </source>
</evidence>
<sequence length="54" mass="6324">MRPPRSAKPFLTSLFMWRFCRTWATSSRTCQRRGADQLMEYMLCVGSFPISCNT</sequence>
<keyword evidence="1" id="KW-0732">Signal</keyword>
<comment type="caution">
    <text evidence="2">The sequence shown here is derived from an EMBL/GenBank/DDBJ whole genome shotgun (WGS) entry which is preliminary data.</text>
</comment>
<organism evidence="2 3">
    <name type="scientific">Ceratodon purpureus</name>
    <name type="common">Fire moss</name>
    <name type="synonym">Dicranum purpureum</name>
    <dbReference type="NCBI Taxonomy" id="3225"/>
    <lineage>
        <taxon>Eukaryota</taxon>
        <taxon>Viridiplantae</taxon>
        <taxon>Streptophyta</taxon>
        <taxon>Embryophyta</taxon>
        <taxon>Bryophyta</taxon>
        <taxon>Bryophytina</taxon>
        <taxon>Bryopsida</taxon>
        <taxon>Dicranidae</taxon>
        <taxon>Pseudoditrichales</taxon>
        <taxon>Ditrichaceae</taxon>
        <taxon>Ceratodon</taxon>
    </lineage>
</organism>
<dbReference type="Proteomes" id="UP000822688">
    <property type="component" value="Chromosome 2"/>
</dbReference>
<proteinExistence type="predicted"/>
<feature type="chain" id="PRO_5035730170" evidence="1">
    <location>
        <begin position="23"/>
        <end position="54"/>
    </location>
</feature>
<evidence type="ECO:0000256" key="1">
    <source>
        <dbReference type="SAM" id="SignalP"/>
    </source>
</evidence>
<dbReference type="AlphaFoldDB" id="A0A8T0IXF2"/>